<dbReference type="InterPro" id="IPR003593">
    <property type="entry name" value="AAA+_ATPase"/>
</dbReference>
<organism evidence="2 3">
    <name type="scientific">Thiorhodococcus mannitoliphagus</name>
    <dbReference type="NCBI Taxonomy" id="329406"/>
    <lineage>
        <taxon>Bacteria</taxon>
        <taxon>Pseudomonadati</taxon>
        <taxon>Pseudomonadota</taxon>
        <taxon>Gammaproteobacteria</taxon>
        <taxon>Chromatiales</taxon>
        <taxon>Chromatiaceae</taxon>
        <taxon>Thiorhodococcus</taxon>
    </lineage>
</organism>
<reference evidence="2 3" key="2">
    <citation type="submission" date="2020-02" db="EMBL/GenBank/DDBJ databases">
        <title>Genome sequences of Thiorhodococcus mannitoliphagus and Thiorhodococcus minor, purple sulfur photosynthetic bacteria in the gammaproteobacterial family, Chromatiaceae.</title>
        <authorList>
            <person name="Aviles F.A."/>
            <person name="Meyer T.E."/>
            <person name="Kyndt J.A."/>
        </authorList>
    </citation>
    <scope>NUCLEOTIDE SEQUENCE [LARGE SCALE GENOMIC DNA]</scope>
    <source>
        <strain evidence="2 3">DSM 18266</strain>
    </source>
</reference>
<dbReference type="Proteomes" id="UP000471640">
    <property type="component" value="Unassembled WGS sequence"/>
</dbReference>
<accession>A0A6P1E3G4</accession>
<dbReference type="SUPFAM" id="SSF52540">
    <property type="entry name" value="P-loop containing nucleoside triphosphate hydrolases"/>
    <property type="match status" value="1"/>
</dbReference>
<proteinExistence type="predicted"/>
<sequence length="413" mass="45840">MIMRKPRTFWRTDVARVPATERRLALYALQLLDGAPEVKRRLSDRDFLGALWQLLHPVMHPQMVATFLGQPDDLDEDEEVLLDDWDEESTQPIDDRQLRERLRSRFGAIPPVVLKRVAKADGGATLSSTVALLGEQLALDAPTLRVLDFLDQHILSDALRILLRECARGPARVNLPRLAALLGLAPERLRETLGRGAPLRTLGLARYEDDQSDLEDFVQPSDLLRGVLDAAPADGETLLEMLIEPAAEATWRVTDFPHLNRETAQLSEVLGEAARTAAVGVNALFHGAPGTGKTELARAIAADSGLRAYQVRSADADAGGLDREGRLSAYLLAQRLLARRRDALLIFDEVEDVFDRDDSLLALLRGGAVTGRQKGWMNRILEENRVPAIWIANRTDGMDPAFLRRFLLPVQNS</sequence>
<dbReference type="GO" id="GO:0005524">
    <property type="term" value="F:ATP binding"/>
    <property type="evidence" value="ECO:0007669"/>
    <property type="project" value="InterPro"/>
</dbReference>
<feature type="domain" description="AAA+ ATPase" evidence="1">
    <location>
        <begin position="279"/>
        <end position="412"/>
    </location>
</feature>
<dbReference type="GO" id="GO:0016887">
    <property type="term" value="F:ATP hydrolysis activity"/>
    <property type="evidence" value="ECO:0007669"/>
    <property type="project" value="InterPro"/>
</dbReference>
<evidence type="ECO:0000313" key="2">
    <source>
        <dbReference type="EMBL" id="NEX22225.1"/>
    </source>
</evidence>
<protein>
    <submittedName>
        <fullName evidence="2">AAA family ATPase</fullName>
    </submittedName>
</protein>
<name>A0A6P1E3G4_9GAMM</name>
<dbReference type="SMART" id="SM00382">
    <property type="entry name" value="AAA"/>
    <property type="match status" value="1"/>
</dbReference>
<dbReference type="Pfam" id="PF00004">
    <property type="entry name" value="AAA"/>
    <property type="match status" value="1"/>
</dbReference>
<dbReference type="AlphaFoldDB" id="A0A6P1E3G4"/>
<dbReference type="Gene3D" id="3.40.50.300">
    <property type="entry name" value="P-loop containing nucleotide triphosphate hydrolases"/>
    <property type="match status" value="1"/>
</dbReference>
<comment type="caution">
    <text evidence="2">The sequence shown here is derived from an EMBL/GenBank/DDBJ whole genome shotgun (WGS) entry which is preliminary data.</text>
</comment>
<gene>
    <name evidence="2" type="ORF">G3480_18265</name>
</gene>
<dbReference type="InterPro" id="IPR003959">
    <property type="entry name" value="ATPase_AAA_core"/>
</dbReference>
<evidence type="ECO:0000313" key="3">
    <source>
        <dbReference type="Proteomes" id="UP000471640"/>
    </source>
</evidence>
<reference evidence="3" key="1">
    <citation type="journal article" date="2020" name="Microbiol. Resour. Announc.">
        <title>Draft Genome Sequences of Thiorhodococcus mannitoliphagus and Thiorhodococcus minor, Purple Sulfur Photosynthetic Bacteria in the Gammaproteobacterial Family Chromatiaceae.</title>
        <authorList>
            <person name="Aviles F.A."/>
            <person name="Meyer T.E."/>
            <person name="Kyndt J.A."/>
        </authorList>
    </citation>
    <scope>NUCLEOTIDE SEQUENCE [LARGE SCALE GENOMIC DNA]</scope>
    <source>
        <strain evidence="3">DSM 18266</strain>
    </source>
</reference>
<dbReference type="EMBL" id="JAAIJR010000089">
    <property type="protein sequence ID" value="NEX22225.1"/>
    <property type="molecule type" value="Genomic_DNA"/>
</dbReference>
<evidence type="ECO:0000259" key="1">
    <source>
        <dbReference type="SMART" id="SM00382"/>
    </source>
</evidence>
<keyword evidence="3" id="KW-1185">Reference proteome</keyword>
<dbReference type="InterPro" id="IPR027417">
    <property type="entry name" value="P-loop_NTPase"/>
</dbReference>